<keyword evidence="4" id="KW-1185">Reference proteome</keyword>
<comment type="caution">
    <text evidence="3">The sequence shown here is derived from an EMBL/GenBank/DDBJ whole genome shotgun (WGS) entry which is preliminary data.</text>
</comment>
<feature type="domain" description="Myb/SANT-like DNA-binding" evidence="2">
    <location>
        <begin position="4"/>
        <end position="82"/>
    </location>
</feature>
<dbReference type="EMBL" id="JAIZAY010000004">
    <property type="protein sequence ID" value="KAJ8043731.1"/>
    <property type="molecule type" value="Genomic_DNA"/>
</dbReference>
<feature type="region of interest" description="Disordered" evidence="1">
    <location>
        <begin position="116"/>
        <end position="173"/>
    </location>
</feature>
<protein>
    <recommendedName>
        <fullName evidence="2">Myb/SANT-like DNA-binding domain-containing protein</fullName>
    </recommendedName>
</protein>
<dbReference type="GO" id="GO:0005634">
    <property type="term" value="C:nucleus"/>
    <property type="evidence" value="ECO:0007669"/>
    <property type="project" value="TreeGrafter"/>
</dbReference>
<evidence type="ECO:0000256" key="1">
    <source>
        <dbReference type="SAM" id="MobiDB-lite"/>
    </source>
</evidence>
<dbReference type="AlphaFoldDB" id="A0A9Q1CF04"/>
<dbReference type="InterPro" id="IPR028002">
    <property type="entry name" value="Myb_DNA-bind_5"/>
</dbReference>
<dbReference type="Proteomes" id="UP001152320">
    <property type="component" value="Chromosome 4"/>
</dbReference>
<dbReference type="PANTHER" id="PTHR23098">
    <property type="entry name" value="AGAP001331-PA-RELATED"/>
    <property type="match status" value="1"/>
</dbReference>
<dbReference type="Pfam" id="PF13873">
    <property type="entry name" value="Myb_DNA-bind_5"/>
    <property type="match status" value="1"/>
</dbReference>
<accession>A0A9Q1CF04</accession>
<dbReference type="OrthoDB" id="6115215at2759"/>
<organism evidence="3 4">
    <name type="scientific">Holothuria leucospilota</name>
    <name type="common">Black long sea cucumber</name>
    <name type="synonym">Mertensiothuria leucospilota</name>
    <dbReference type="NCBI Taxonomy" id="206669"/>
    <lineage>
        <taxon>Eukaryota</taxon>
        <taxon>Metazoa</taxon>
        <taxon>Echinodermata</taxon>
        <taxon>Eleutherozoa</taxon>
        <taxon>Echinozoa</taxon>
        <taxon>Holothuroidea</taxon>
        <taxon>Aspidochirotacea</taxon>
        <taxon>Aspidochirotida</taxon>
        <taxon>Holothuriidae</taxon>
        <taxon>Holothuria</taxon>
    </lineage>
</organism>
<evidence type="ECO:0000313" key="3">
    <source>
        <dbReference type="EMBL" id="KAJ8043731.1"/>
    </source>
</evidence>
<name>A0A9Q1CF04_HOLLE</name>
<reference evidence="3" key="1">
    <citation type="submission" date="2021-10" db="EMBL/GenBank/DDBJ databases">
        <title>Tropical sea cucumber genome reveals ecological adaptation and Cuvierian tubules defense mechanism.</title>
        <authorList>
            <person name="Chen T."/>
        </authorList>
    </citation>
    <scope>NUCLEOTIDE SEQUENCE</scope>
    <source>
        <strain evidence="3">Nanhai2018</strain>
        <tissue evidence="3">Muscle</tissue>
    </source>
</reference>
<proteinExistence type="predicted"/>
<dbReference type="PANTHER" id="PTHR23098:SF16">
    <property type="entry name" value="REGULATORY PROTEIN ZESTE"/>
    <property type="match status" value="1"/>
</dbReference>
<evidence type="ECO:0000259" key="2">
    <source>
        <dbReference type="Pfam" id="PF13873"/>
    </source>
</evidence>
<gene>
    <name evidence="3" type="ORF">HOLleu_10960</name>
</gene>
<sequence>MAKRSYNFSEDEKVALLQFVQHHKSQLLGKAGRPGHNDDKVEERKARYWQKCADVVNGIGGKSRDWKKVRKQWFALKDKAKKLKGEMEKTGGGPKPYVSVARHLCMEVMARESLEGIRGRNTEVDPSGTATPEMSQDSSQESSIDDLAAVSPPLPPSASSLIPTTFQTAETPTTSSLLALQQQVQNLQAQVEALSNQPSSL</sequence>
<evidence type="ECO:0000313" key="4">
    <source>
        <dbReference type="Proteomes" id="UP001152320"/>
    </source>
</evidence>
<feature type="compositionally biased region" description="Low complexity" evidence="1">
    <location>
        <begin position="135"/>
        <end position="173"/>
    </location>
</feature>